<keyword evidence="2" id="KW-0540">Nuclease</keyword>
<dbReference type="EMBL" id="CACRTL010000019">
    <property type="protein sequence ID" value="VYT85712.1"/>
    <property type="molecule type" value="Genomic_DNA"/>
</dbReference>
<dbReference type="GO" id="GO:0004527">
    <property type="term" value="F:exonuclease activity"/>
    <property type="evidence" value="ECO:0007669"/>
    <property type="project" value="UniProtKB-KW"/>
</dbReference>
<dbReference type="SUPFAM" id="SSF52540">
    <property type="entry name" value="P-loop containing nucleoside triphosphate hydrolases"/>
    <property type="match status" value="2"/>
</dbReference>
<feature type="domain" description="UvrD-like helicase C-terminal" evidence="1">
    <location>
        <begin position="842"/>
        <end position="889"/>
    </location>
</feature>
<evidence type="ECO:0000259" key="1">
    <source>
        <dbReference type="Pfam" id="PF13538"/>
    </source>
</evidence>
<dbReference type="Gene3D" id="3.40.50.300">
    <property type="entry name" value="P-loop containing nucleotide triphosphate hydrolases"/>
    <property type="match status" value="2"/>
</dbReference>
<dbReference type="Pfam" id="PF13604">
    <property type="entry name" value="AAA_30"/>
    <property type="match status" value="1"/>
</dbReference>
<name>A0A6N3ABK3_9FIRM</name>
<accession>A0A6N3ABK3</accession>
<keyword evidence="2" id="KW-0269">Exonuclease</keyword>
<dbReference type="Pfam" id="PF13538">
    <property type="entry name" value="UvrD_C_2"/>
    <property type="match status" value="1"/>
</dbReference>
<dbReference type="CDD" id="cd18809">
    <property type="entry name" value="SF1_C_RecD"/>
    <property type="match status" value="1"/>
</dbReference>
<organism evidence="2">
    <name type="scientific">Thomasclavelia ramosa</name>
    <dbReference type="NCBI Taxonomy" id="1547"/>
    <lineage>
        <taxon>Bacteria</taxon>
        <taxon>Bacillati</taxon>
        <taxon>Bacillota</taxon>
        <taxon>Erysipelotrichia</taxon>
        <taxon>Erysipelotrichales</taxon>
        <taxon>Coprobacillaceae</taxon>
        <taxon>Thomasclavelia</taxon>
    </lineage>
</organism>
<dbReference type="AlphaFoldDB" id="A0A6N3ABK3"/>
<proteinExistence type="predicted"/>
<sequence>MMDNKTRQILNDTDSEIIKASNAIDKALLSFNKSNRGEVAIRILSIVRNLNDNIALKLWLDLHPNEMKSVKNVAKEFASEKNYKFISIFHKYLSKSVSHFTPTEDGADRLILKYYQYILELKKLMKVRFGMEIVQNIDLFLPDLDVQTKEYYEKVAEKINMVTISTQNFDNYYIRAVKPFFINQNTYFEVTLEPGTDKQNKFNRITAFTKYDIFKNYCVALEFFDTTISMFGVEFPIRLITDWHVSIRPCEINNYAKILKISTNIQRGSKDYKLLMNYIKDKRATLVDVIDLPYKEFNNFMSDLDNTTKSKQSSIAILLRKSRNISNNNLNGKNIIRYILISMNNSFIHDQWPTSKENEFSDLFLSAKCYPFEKKPYSFNPKRHISNLSDLYHCINVKNYHEDLLARLVHIKSFTENKIFIPIGDFSFFGNTNEIKGLIKIYNDSLYSGFRPASEIGIYKKYLYKVGELNAIKEIIAKLTILSESTTLLNELFSSDKINSLKTSTEIVELDDIKKEEILKNMFLSTKVRLIYGAAGTGKTTLINYVSFLMKDKQKLFIAKTNPAVNNLRRKINDDGNSDYMTIDKFINQPSYSLLEYDLIVVDECSTVKNEDMIKILDKTNNAILILVGDIYQIESIGLGNWFNLCKYVFDDNVISELTEPFRSENKNLIDLWKETREIKNNNLILEQIVKNDYSHKIDEEIFISKSDDEIILCLNYNGLYGLNNINKLLQLDNPNNAVKIGIYEFKINDPILFNDSGRFELLYNNLKGRIEDINDLEDRVYFAISVDIVLSESLIDIADGLYLIKKDKKSTVIGFYVSRSKPFDSDNENTDDESILPFQIAYAVSIHKSQGLEYESVKIVIADDSEEKITHNIFYTAITRAKKYLNIYWSSEVCNRVLSRMEPVSASRDYYLFMAMNNK</sequence>
<dbReference type="InterPro" id="IPR027785">
    <property type="entry name" value="UvrD-like_helicase_C"/>
</dbReference>
<keyword evidence="2" id="KW-0378">Hydrolase</keyword>
<dbReference type="RefSeq" id="WP_156635417.1">
    <property type="nucleotide sequence ID" value="NZ_CACRTL010000019.1"/>
</dbReference>
<dbReference type="InterPro" id="IPR027417">
    <property type="entry name" value="P-loop_NTPase"/>
</dbReference>
<reference evidence="2" key="1">
    <citation type="submission" date="2019-11" db="EMBL/GenBank/DDBJ databases">
        <authorList>
            <person name="Feng L."/>
        </authorList>
    </citation>
    <scope>NUCLEOTIDE SEQUENCE</scope>
    <source>
        <strain evidence="2">CramosumLFYP8</strain>
    </source>
</reference>
<protein>
    <submittedName>
        <fullName evidence="2">Exonuclease V subunit alpha</fullName>
    </submittedName>
</protein>
<evidence type="ECO:0000313" key="2">
    <source>
        <dbReference type="EMBL" id="VYT85712.1"/>
    </source>
</evidence>
<gene>
    <name evidence="2" type="ORF">CRLFYP8_02356</name>
</gene>